<dbReference type="KEGG" id="sgm:GCM10017557_49220"/>
<organism evidence="2 3">
    <name type="scientific">Streptomyces aurantiacus</name>
    <dbReference type="NCBI Taxonomy" id="47760"/>
    <lineage>
        <taxon>Bacteria</taxon>
        <taxon>Bacillati</taxon>
        <taxon>Actinomycetota</taxon>
        <taxon>Actinomycetes</taxon>
        <taxon>Kitasatosporales</taxon>
        <taxon>Streptomycetaceae</taxon>
        <taxon>Streptomyces</taxon>
        <taxon>Streptomyces aurantiacus group</taxon>
    </lineage>
</organism>
<reference evidence="2 3" key="1">
    <citation type="journal article" date="2014" name="Int. J. Syst. Evol. Microbiol.">
        <title>Complete genome sequence of Corynebacterium casei LMG S-19264T (=DSM 44701T), isolated from a smear-ripened cheese.</title>
        <authorList>
            <consortium name="US DOE Joint Genome Institute (JGI-PGF)"/>
            <person name="Walter F."/>
            <person name="Albersmeier A."/>
            <person name="Kalinowski J."/>
            <person name="Ruckert C."/>
        </authorList>
    </citation>
    <scope>NUCLEOTIDE SEQUENCE [LARGE SCALE GENOMIC DNA]</scope>
    <source>
        <strain evidence="2 3">JCM 4677</strain>
    </source>
</reference>
<protein>
    <submittedName>
        <fullName evidence="2">Transcriptional regulator</fullName>
    </submittedName>
</protein>
<evidence type="ECO:0000313" key="2">
    <source>
        <dbReference type="EMBL" id="BCL30063.1"/>
    </source>
</evidence>
<dbReference type="EMBL" id="AP023440">
    <property type="protein sequence ID" value="BCL30063.1"/>
    <property type="molecule type" value="Genomic_DNA"/>
</dbReference>
<dbReference type="AlphaFoldDB" id="A0A7G1P2T0"/>
<dbReference type="SUPFAM" id="SSF47413">
    <property type="entry name" value="lambda repressor-like DNA-binding domains"/>
    <property type="match status" value="1"/>
</dbReference>
<dbReference type="RefSeq" id="WP_190852070.1">
    <property type="nucleotide sequence ID" value="NZ_AP023440.1"/>
</dbReference>
<sequence>MSGEGVDEAGWGTEPGDEMAPMIEVVGSLIRFHREAAGMRVADFGEAMGYGEDLIRKVERGARIPRAEFLGRADEVLGADGAIASMRRHVEQARYPKKLRQLAQMEERAAELLLYNNHHIHGLLQTQEYAEAVFGVRRPAHSQEALEQAVEARMARQSVFEREPAPELSFVQEQVTLERPVGGTIVLRRQLERLLEVAKLPHVALQVMPTAWWDHPGLNGPIELLKFEDGTAVGRSDGAFNGRPTSDPRQLRVLELRYGIIRAQALPPGESVAFIERALGEL</sequence>
<dbReference type="SMART" id="SM00530">
    <property type="entry name" value="HTH_XRE"/>
    <property type="match status" value="1"/>
</dbReference>
<feature type="domain" description="HTH cro/C1-type" evidence="1">
    <location>
        <begin position="29"/>
        <end position="84"/>
    </location>
</feature>
<dbReference type="InterPro" id="IPR001387">
    <property type="entry name" value="Cro/C1-type_HTH"/>
</dbReference>
<dbReference type="Proteomes" id="UP000516444">
    <property type="component" value="Chromosome"/>
</dbReference>
<dbReference type="InterPro" id="IPR010982">
    <property type="entry name" value="Lambda_DNA-bd_dom_sf"/>
</dbReference>
<keyword evidence="3" id="KW-1185">Reference proteome</keyword>
<dbReference type="Gene3D" id="1.10.260.40">
    <property type="entry name" value="lambda repressor-like DNA-binding domains"/>
    <property type="match status" value="1"/>
</dbReference>
<name>A0A7G1P2T0_9ACTN</name>
<dbReference type="GO" id="GO:0003677">
    <property type="term" value="F:DNA binding"/>
    <property type="evidence" value="ECO:0007669"/>
    <property type="project" value="InterPro"/>
</dbReference>
<dbReference type="Pfam" id="PF19054">
    <property type="entry name" value="DUF5753"/>
    <property type="match status" value="1"/>
</dbReference>
<accession>A0A7G1P2T0</accession>
<dbReference type="Pfam" id="PF13560">
    <property type="entry name" value="HTH_31"/>
    <property type="match status" value="1"/>
</dbReference>
<dbReference type="CDD" id="cd00093">
    <property type="entry name" value="HTH_XRE"/>
    <property type="match status" value="1"/>
</dbReference>
<evidence type="ECO:0000259" key="1">
    <source>
        <dbReference type="SMART" id="SM00530"/>
    </source>
</evidence>
<proteinExistence type="predicted"/>
<dbReference type="InterPro" id="IPR043917">
    <property type="entry name" value="DUF5753"/>
</dbReference>
<gene>
    <name evidence="2" type="ORF">GCM10017557_49220</name>
</gene>
<evidence type="ECO:0000313" key="3">
    <source>
        <dbReference type="Proteomes" id="UP000516444"/>
    </source>
</evidence>